<dbReference type="Pfam" id="PF13419">
    <property type="entry name" value="HAD_2"/>
    <property type="match status" value="1"/>
</dbReference>
<dbReference type="PANTHER" id="PTHR18901:SF38">
    <property type="entry name" value="PSEUDOURIDINE-5'-PHOSPHATASE"/>
    <property type="match status" value="1"/>
</dbReference>
<dbReference type="InterPro" id="IPR023214">
    <property type="entry name" value="HAD_sf"/>
</dbReference>
<dbReference type="PANTHER" id="PTHR18901">
    <property type="entry name" value="2-DEOXYGLUCOSE-6-PHOSPHATE PHOSPHATASE 2"/>
    <property type="match status" value="1"/>
</dbReference>
<dbReference type="RefSeq" id="WP_004801624.1">
    <property type="nucleotide sequence ID" value="NZ_KB446646.1"/>
</dbReference>
<dbReference type="STRING" id="999415.HMPREF9943_00423"/>
<proteinExistence type="predicted"/>
<keyword evidence="1" id="KW-0378">Hydrolase</keyword>
<dbReference type="InterPro" id="IPR023198">
    <property type="entry name" value="PGP-like_dom2"/>
</dbReference>
<dbReference type="OrthoDB" id="9797743at2"/>
<dbReference type="eggNOG" id="COG0637">
    <property type="taxonomic scope" value="Bacteria"/>
</dbReference>
<gene>
    <name evidence="1" type="ORF">HMPREF9943_00423</name>
</gene>
<dbReference type="SFLD" id="SFLDS00003">
    <property type="entry name" value="Haloacid_Dehalogenase"/>
    <property type="match status" value="1"/>
</dbReference>
<dbReference type="SFLD" id="SFLDG01129">
    <property type="entry name" value="C1.5:_HAD__Beta-PGM__Phosphata"/>
    <property type="match status" value="1"/>
</dbReference>
<comment type="caution">
    <text evidence="1">The sequence shown here is derived from an EMBL/GenBank/DDBJ whole genome shotgun (WGS) entry which is preliminary data.</text>
</comment>
<accession>M2Q2Y7</accession>
<keyword evidence="2" id="KW-1185">Reference proteome</keyword>
<dbReference type="NCBIfam" id="TIGR01509">
    <property type="entry name" value="HAD-SF-IA-v3"/>
    <property type="match status" value="1"/>
</dbReference>
<name>M2Q2Y7_9FIRM</name>
<dbReference type="Proteomes" id="UP000011758">
    <property type="component" value="Unassembled WGS sequence"/>
</dbReference>
<dbReference type="AlphaFoldDB" id="M2Q2Y7"/>
<evidence type="ECO:0000313" key="2">
    <source>
        <dbReference type="Proteomes" id="UP000011758"/>
    </source>
</evidence>
<dbReference type="Gene3D" id="1.10.150.240">
    <property type="entry name" value="Putative phosphatase, domain 2"/>
    <property type="match status" value="1"/>
</dbReference>
<dbReference type="InterPro" id="IPR041492">
    <property type="entry name" value="HAD_2"/>
</dbReference>
<reference evidence="1 2" key="1">
    <citation type="submission" date="2013-02" db="EMBL/GenBank/DDBJ databases">
        <title>The Genome Sequence of Lactobacillus catenaformis F0143.</title>
        <authorList>
            <consortium name="The Broad Institute Genome Sequencing Platform"/>
            <person name="Earl A."/>
            <person name="Ward D."/>
            <person name="Feldgarden M."/>
            <person name="Gevers D."/>
            <person name="Izard J."/>
            <person name="Blanton J.M."/>
            <person name="Mathney J."/>
            <person name="Dewhirst F.E."/>
            <person name="Young S.K."/>
            <person name="Zeng Q."/>
            <person name="Gargeya S."/>
            <person name="Fitzgerald M."/>
            <person name="Haas B."/>
            <person name="Abouelleil A."/>
            <person name="Alvarado L."/>
            <person name="Arachchi H.M."/>
            <person name="Berlin A."/>
            <person name="Chapman S.B."/>
            <person name="Gearin G."/>
            <person name="Goldberg J."/>
            <person name="Griggs A."/>
            <person name="Gujja S."/>
            <person name="Hansen M."/>
            <person name="Heiman D."/>
            <person name="Howarth C."/>
            <person name="Larimer J."/>
            <person name="Lui A."/>
            <person name="MacDonald P.J.P."/>
            <person name="McCowen C."/>
            <person name="Montmayeur A."/>
            <person name="Murphy C."/>
            <person name="Neiman D."/>
            <person name="Pearson M."/>
            <person name="Priest M."/>
            <person name="Roberts A."/>
            <person name="Saif S."/>
            <person name="Shea T."/>
            <person name="Sisk P."/>
            <person name="Stolte C."/>
            <person name="Sykes S."/>
            <person name="Wortman J."/>
            <person name="Nusbaum C."/>
            <person name="Birren B."/>
        </authorList>
    </citation>
    <scope>NUCLEOTIDE SEQUENCE [LARGE SCALE GENOMIC DNA]</scope>
    <source>
        <strain evidence="1 2">OT 569</strain>
    </source>
</reference>
<dbReference type="InterPro" id="IPR036412">
    <property type="entry name" value="HAD-like_sf"/>
</dbReference>
<dbReference type="EMBL" id="AGEJ01000008">
    <property type="protein sequence ID" value="EMD17270.1"/>
    <property type="molecule type" value="Genomic_DNA"/>
</dbReference>
<dbReference type="InterPro" id="IPR006439">
    <property type="entry name" value="HAD-SF_hydro_IA"/>
</dbReference>
<dbReference type="GO" id="GO:0016791">
    <property type="term" value="F:phosphatase activity"/>
    <property type="evidence" value="ECO:0007669"/>
    <property type="project" value="TreeGrafter"/>
</dbReference>
<evidence type="ECO:0000313" key="1">
    <source>
        <dbReference type="EMBL" id="EMD17270.1"/>
    </source>
</evidence>
<protein>
    <submittedName>
        <fullName evidence="1">HAD hydrolase, family IA</fullName>
    </submittedName>
</protein>
<organism evidence="1 2">
    <name type="scientific">Eggerthia catenaformis OT 569 = DSM 20559</name>
    <dbReference type="NCBI Taxonomy" id="999415"/>
    <lineage>
        <taxon>Bacteria</taxon>
        <taxon>Bacillati</taxon>
        <taxon>Bacillota</taxon>
        <taxon>Erysipelotrichia</taxon>
        <taxon>Erysipelotrichales</taxon>
        <taxon>Coprobacillaceae</taxon>
        <taxon>Eggerthia</taxon>
    </lineage>
</organism>
<dbReference type="CDD" id="cd07505">
    <property type="entry name" value="HAD_BPGM-like"/>
    <property type="match status" value="1"/>
</dbReference>
<dbReference type="SUPFAM" id="SSF56784">
    <property type="entry name" value="HAD-like"/>
    <property type="match status" value="1"/>
</dbReference>
<dbReference type="BioCyc" id="ECAT999415-HMP:GTTI-433-MONOMER"/>
<dbReference type="Gene3D" id="3.40.50.1000">
    <property type="entry name" value="HAD superfamily/HAD-like"/>
    <property type="match status" value="1"/>
</dbReference>
<sequence>MIKGVIFDVDGTLIDSMGIWSQVDAMYLEKHGFQATEELSRQFSTMTMESSLQYMKDTFHIKDSIEIMLHDILSLVRDFYLHKVSLKSGMKELILTFHKNHIPMMICTSNEKSLIYETMERFGLADYFMYILTSDEVGSGKDNPEIYYKACQYMNSKPENTYVFEDAIHAASCAYKNHFQLIGVYDDYSQMYEKKIKEMSVHFIKEEKDIYPILESFNKY</sequence>